<protein>
    <submittedName>
        <fullName evidence="1">Uncharacterized protein</fullName>
    </submittedName>
</protein>
<accession>A0ABY9YK46</accession>
<sequence length="241" mass="26045">MQIDIRQIPATGWTPQTLPEFPCCPDPQLDDLAEIGREAGGIDALMEFLQGSFASTLFAFGQVLREQLPATDLQLEAAAVSQLLQGNSKVVVHHGNLVVDGDLQPPSALLVTGDLTVNGILRDTGNVAVLGNLHCHSVASEAWFIVGGDCVARDFVYGDYNDNMFEVLGRIQARAVVTSDHAIYAEEGLHVAHEPSEPGVNWEAEVFDLWDATHCEELLTAVGTDIHTLIPVTKFDAMEDA</sequence>
<keyword evidence="2" id="KW-1185">Reference proteome</keyword>
<organism evidence="1 2">
    <name type="scientific">Stenotrophomonas oahuensis</name>
    <dbReference type="NCBI Taxonomy" id="3003271"/>
    <lineage>
        <taxon>Bacteria</taxon>
        <taxon>Pseudomonadati</taxon>
        <taxon>Pseudomonadota</taxon>
        <taxon>Gammaproteobacteria</taxon>
        <taxon>Lysobacterales</taxon>
        <taxon>Lysobacteraceae</taxon>
        <taxon>Stenotrophomonas</taxon>
    </lineage>
</organism>
<evidence type="ECO:0000313" key="1">
    <source>
        <dbReference type="EMBL" id="WNH51259.1"/>
    </source>
</evidence>
<dbReference type="Proteomes" id="UP001302072">
    <property type="component" value="Chromosome"/>
</dbReference>
<evidence type="ECO:0000313" key="2">
    <source>
        <dbReference type="Proteomes" id="UP001302072"/>
    </source>
</evidence>
<name>A0ABY9YK46_9GAMM</name>
<gene>
    <name evidence="1" type="ORF">PDM29_12880</name>
</gene>
<dbReference type="RefSeq" id="WP_311190510.1">
    <property type="nucleotide sequence ID" value="NZ_CP115541.1"/>
</dbReference>
<reference evidence="1 2" key="1">
    <citation type="submission" date="2022-12" db="EMBL/GenBank/DDBJ databases">
        <title>Two new species, Stenotrophomonas aracearum and Stenotrophomonas oahuensis, isolated from Anthurium (Araceae family) in Hawaii.</title>
        <authorList>
            <person name="Chunag S.C."/>
            <person name="Dobhal S."/>
            <person name="Alvarez A."/>
            <person name="Arif M."/>
        </authorList>
    </citation>
    <scope>NUCLEOTIDE SEQUENCE [LARGE SCALE GENOMIC DNA]</scope>
    <source>
        <strain evidence="1 2">A5586</strain>
    </source>
</reference>
<proteinExistence type="predicted"/>
<dbReference type="EMBL" id="CP115541">
    <property type="protein sequence ID" value="WNH51259.1"/>
    <property type="molecule type" value="Genomic_DNA"/>
</dbReference>